<dbReference type="NCBIfam" id="TIGR03715">
    <property type="entry name" value="KxYKxGKxW"/>
    <property type="match status" value="1"/>
</dbReference>
<dbReference type="InterPro" id="IPR026465">
    <property type="entry name" value="Ser_adhes_glycop_N"/>
</dbReference>
<organism evidence="3 4">
    <name type="scientific">Streptococcus iniae</name>
    <name type="common">Streptococcus shiloi</name>
    <dbReference type="NCBI Taxonomy" id="1346"/>
    <lineage>
        <taxon>Bacteria</taxon>
        <taxon>Bacillati</taxon>
        <taxon>Bacillota</taxon>
        <taxon>Bacilli</taxon>
        <taxon>Lactobacillales</taxon>
        <taxon>Streptococcaceae</taxon>
        <taxon>Streptococcus</taxon>
    </lineage>
</organism>
<proteinExistence type="predicted"/>
<protein>
    <submittedName>
        <fullName evidence="3">Accessory Sec-dependent LPXTG-anchored adhesin</fullName>
    </submittedName>
</protein>
<feature type="region of interest" description="Disordered" evidence="2">
    <location>
        <begin position="438"/>
        <end position="737"/>
    </location>
</feature>
<sequence>MKKFNKVKVAESFQKTRVKMHKSGKRWIRTIMSHVGLIHLFKGGRDESDIQSDNLERGGISSATVLKGVAALGTLAAGGSLGVDKISAEDSVLVSDASSSTFTGTDVVLMASGSYTNGRAATLNTSVPKSSTAASYVSKAGVQLESLLIVDSGFTPVLKGIQFISTTTTSTTSTTTNFVTVAEAVSYLQAHPNAIGTMKYYYEIIDNSTGTTHVLNDGQAEVGNLNYQITNIAPVVSKIDIYTWRGTQKYVEYPASDPDGTISNVIFKNANNTNTSNNIGNLAFSVQNGKVIYSGSTTSTTKLGRYPESIDVVDNAGAITNSGTIYIYVLDASGGSITKEWNQTVTEQEILDKATILAGDSTVPTTIQKKLISPIPTYNPQSKTTTVQVQLTTPDGEVKVVDVIVTYNDATSISASESLSISESFSIAESVSESTSESILESVSESTSESVIESVSESVSESHSESLSESISESTSDSLSESISESTSESLSESISESVSESLSESVSESTSESLSESISESTSESLSESISESTSESLSESISESTSESLSESISESTSESLSESISESTSESLSESISESTSESLSESISESTSESVSESISESTSESLSESISESTSESLSESISESTSESLSESISESTSESLSESISESTSESLSESISESTSESLSESMSESTSESLSESISESTSESLSESISESVSESLSESISESTSESLSESISESVSESLSESVSE</sequence>
<dbReference type="STRING" id="1346.BMF34_02380"/>
<evidence type="ECO:0000256" key="1">
    <source>
        <dbReference type="ARBA" id="ARBA00022729"/>
    </source>
</evidence>
<dbReference type="Proteomes" id="UP000269148">
    <property type="component" value="Unassembled WGS sequence"/>
</dbReference>
<comment type="caution">
    <text evidence="3">The sequence shown here is derived from an EMBL/GenBank/DDBJ whole genome shotgun (WGS) entry which is preliminary data.</text>
</comment>
<evidence type="ECO:0000313" key="3">
    <source>
        <dbReference type="EMBL" id="RLU58335.1"/>
    </source>
</evidence>
<keyword evidence="1" id="KW-0732">Signal</keyword>
<dbReference type="Pfam" id="PF19258">
    <property type="entry name" value="KxYKxGKxW_sig"/>
    <property type="match status" value="1"/>
</dbReference>
<feature type="compositionally biased region" description="Low complexity" evidence="2">
    <location>
        <begin position="467"/>
        <end position="737"/>
    </location>
</feature>
<accession>A0A3L8GFM2</accession>
<dbReference type="PANTHER" id="PTHR36489">
    <property type="entry name" value="PROTEIN-COUPLED RECEPTOR GPR1, PUTATIVE-RELATED"/>
    <property type="match status" value="1"/>
</dbReference>
<reference evidence="3 4" key="1">
    <citation type="submission" date="2018-06" db="EMBL/GenBank/DDBJ databases">
        <title>Mutators as drivers of adaptation in pathogenic bacteria and a risk factor for host jumps and vaccine escape.</title>
        <authorList>
            <person name="Barnes A.C."/>
            <person name="Silayeva O."/>
        </authorList>
    </citation>
    <scope>NUCLEOTIDE SEQUENCE [LARGE SCALE GENOMIC DNA]</scope>
    <source>
        <strain evidence="3 4">QMA0445</strain>
    </source>
</reference>
<dbReference type="EMBL" id="QLQD01000026">
    <property type="protein sequence ID" value="RLU58335.1"/>
    <property type="molecule type" value="Genomic_DNA"/>
</dbReference>
<gene>
    <name evidence="3" type="ORF">DIY07_02335</name>
</gene>
<dbReference type="NCBIfam" id="TIGR04224">
    <property type="entry name" value="ser_adhes_Nterm"/>
    <property type="match status" value="1"/>
</dbReference>
<name>A0A3L8GFM2_STRIN</name>
<dbReference type="PANTHER" id="PTHR36489:SF1">
    <property type="entry name" value="G-PROTEIN COUPLED RECEPTORS FAMILY 1 PROFILE DOMAIN-CONTAINING PROTEIN"/>
    <property type="match status" value="1"/>
</dbReference>
<evidence type="ECO:0000313" key="4">
    <source>
        <dbReference type="Proteomes" id="UP000269148"/>
    </source>
</evidence>
<feature type="non-terminal residue" evidence="3">
    <location>
        <position position="737"/>
    </location>
</feature>
<dbReference type="InterPro" id="IPR022263">
    <property type="entry name" value="KxYKxGKxW"/>
</dbReference>
<feature type="compositionally biased region" description="Low complexity" evidence="2">
    <location>
        <begin position="438"/>
        <end position="459"/>
    </location>
</feature>
<evidence type="ECO:0000256" key="2">
    <source>
        <dbReference type="SAM" id="MobiDB-lite"/>
    </source>
</evidence>
<dbReference type="AlphaFoldDB" id="A0A3L8GFM2"/>
<dbReference type="RefSeq" id="WP_121791972.1">
    <property type="nucleotide sequence ID" value="NZ_QLQC01000027.1"/>
</dbReference>